<keyword evidence="3" id="KW-0479">Metal-binding</keyword>
<evidence type="ECO:0000313" key="5">
    <source>
        <dbReference type="EMBL" id="SIO28874.1"/>
    </source>
</evidence>
<evidence type="ECO:0000313" key="6">
    <source>
        <dbReference type="Proteomes" id="UP000185151"/>
    </source>
</evidence>
<protein>
    <submittedName>
        <fullName evidence="5">2-keto-4-pentenoate hydratase/2-oxohepta-3-ene-1,7-dioic acid hydratase (Catechol pathway)</fullName>
    </submittedName>
</protein>
<sequence length="326" mass="35892">MNDHYHLLSFNDEGRARAGLLVGERVYPYGPQLGELLQLDMHDLTVTELIGRWDGFGPQLREAAARIFASTTSLPGFALDAVKLLAPLLPGTIYGAGANYYDHVAEMDRAFNMPPSPDPHTVSGAPWHFIKAPSRSVVVGTGEHVTLPPYSRCVDWEAELAVVIGRPARNVAVEDALSYVAGYTVANDLSLRDVFVRDYIGVHSPFHFDWISQKCWEGSCPLGPWITPAQDIRDVQSLGIRLWRNGELRQDSSTAEMIFSVAEQLAFLSSRVTLYPGDVILSGTPAGVGMPHNQFIEPGDEMEVWVEGIGTLKSTFVTHDATRRDS</sequence>
<name>A0A1N6IA43_9BURK</name>
<evidence type="ECO:0000259" key="4">
    <source>
        <dbReference type="Pfam" id="PF01557"/>
    </source>
</evidence>
<dbReference type="InterPro" id="IPR051121">
    <property type="entry name" value="FAH"/>
</dbReference>
<dbReference type="OrthoDB" id="9805307at2"/>
<comment type="cofactor">
    <cofactor evidence="1">
        <name>Mg(2+)</name>
        <dbReference type="ChEBI" id="CHEBI:18420"/>
    </cofactor>
</comment>
<proteinExistence type="inferred from homology"/>
<accession>A0A1N6IA43</accession>
<dbReference type="SUPFAM" id="SSF56529">
    <property type="entry name" value="FAH"/>
    <property type="match status" value="1"/>
</dbReference>
<dbReference type="RefSeq" id="WP_074295482.1">
    <property type="nucleotide sequence ID" value="NZ_FSRU01000001.1"/>
</dbReference>
<dbReference type="Gene3D" id="3.90.850.10">
    <property type="entry name" value="Fumarylacetoacetase-like, C-terminal domain"/>
    <property type="match status" value="1"/>
</dbReference>
<dbReference type="GO" id="GO:0044281">
    <property type="term" value="P:small molecule metabolic process"/>
    <property type="evidence" value="ECO:0007669"/>
    <property type="project" value="UniProtKB-ARBA"/>
</dbReference>
<dbReference type="GO" id="GO:0046872">
    <property type="term" value="F:metal ion binding"/>
    <property type="evidence" value="ECO:0007669"/>
    <property type="project" value="UniProtKB-KW"/>
</dbReference>
<dbReference type="PANTHER" id="PTHR42796">
    <property type="entry name" value="FUMARYLACETOACETATE HYDROLASE DOMAIN-CONTAINING PROTEIN 2A-RELATED"/>
    <property type="match status" value="1"/>
</dbReference>
<evidence type="ECO:0000256" key="1">
    <source>
        <dbReference type="ARBA" id="ARBA00001946"/>
    </source>
</evidence>
<dbReference type="EMBL" id="FSRU01000001">
    <property type="protein sequence ID" value="SIO28874.1"/>
    <property type="molecule type" value="Genomic_DNA"/>
</dbReference>
<dbReference type="InterPro" id="IPR036663">
    <property type="entry name" value="Fumarylacetoacetase_C_sf"/>
</dbReference>
<keyword evidence="6" id="KW-1185">Reference proteome</keyword>
<dbReference type="PANTHER" id="PTHR42796:SF4">
    <property type="entry name" value="FUMARYLACETOACETATE HYDROLASE DOMAIN-CONTAINING PROTEIN 2A"/>
    <property type="match status" value="1"/>
</dbReference>
<reference evidence="5 6" key="1">
    <citation type="submission" date="2016-11" db="EMBL/GenBank/DDBJ databases">
        <authorList>
            <person name="Jaros S."/>
            <person name="Januszkiewicz K."/>
            <person name="Wedrychowicz H."/>
        </authorList>
    </citation>
    <scope>NUCLEOTIDE SEQUENCE [LARGE SCALE GENOMIC DNA]</scope>
    <source>
        <strain evidence="5 6">GAS95</strain>
    </source>
</reference>
<dbReference type="AlphaFoldDB" id="A0A1N6IA43"/>
<gene>
    <name evidence="5" type="ORF">SAMN05444165_1975</name>
</gene>
<dbReference type="InterPro" id="IPR011234">
    <property type="entry name" value="Fumarylacetoacetase-like_C"/>
</dbReference>
<dbReference type="GO" id="GO:0003824">
    <property type="term" value="F:catalytic activity"/>
    <property type="evidence" value="ECO:0007669"/>
    <property type="project" value="InterPro"/>
</dbReference>
<evidence type="ECO:0000256" key="3">
    <source>
        <dbReference type="ARBA" id="ARBA00022723"/>
    </source>
</evidence>
<dbReference type="Pfam" id="PF01557">
    <property type="entry name" value="FAA_hydrolase"/>
    <property type="match status" value="1"/>
</dbReference>
<organism evidence="5 6">
    <name type="scientific">Paraburkholderia phenazinium</name>
    <dbReference type="NCBI Taxonomy" id="60549"/>
    <lineage>
        <taxon>Bacteria</taxon>
        <taxon>Pseudomonadati</taxon>
        <taxon>Pseudomonadota</taxon>
        <taxon>Betaproteobacteria</taxon>
        <taxon>Burkholderiales</taxon>
        <taxon>Burkholderiaceae</taxon>
        <taxon>Paraburkholderia</taxon>
    </lineage>
</organism>
<comment type="similarity">
    <text evidence="2">Belongs to the FAH family.</text>
</comment>
<dbReference type="Proteomes" id="UP000185151">
    <property type="component" value="Unassembled WGS sequence"/>
</dbReference>
<evidence type="ECO:0000256" key="2">
    <source>
        <dbReference type="ARBA" id="ARBA00010211"/>
    </source>
</evidence>
<feature type="domain" description="Fumarylacetoacetase-like C-terminal" evidence="4">
    <location>
        <begin position="92"/>
        <end position="316"/>
    </location>
</feature>